<proteinExistence type="predicted"/>
<reference evidence="1" key="1">
    <citation type="submission" date="2016-04" db="EMBL/GenBank/DDBJ databases">
        <authorList>
            <person name="Evans L.H."/>
            <person name="Alamgir A."/>
            <person name="Owens N."/>
            <person name="Weber N.D."/>
            <person name="Virtaneva K."/>
            <person name="Barbian K."/>
            <person name="Babar A."/>
            <person name="Rosenke K."/>
        </authorList>
    </citation>
    <scope>NUCLEOTIDE SEQUENCE</scope>
    <source>
        <strain evidence="1">86-1</strain>
    </source>
</reference>
<dbReference type="RefSeq" id="WP_296940298.1">
    <property type="nucleotide sequence ID" value="NZ_LT599032.1"/>
</dbReference>
<evidence type="ECO:0008006" key="2">
    <source>
        <dbReference type="Google" id="ProtNLM"/>
    </source>
</evidence>
<dbReference type="AlphaFoldDB" id="A0A212JDN2"/>
<accession>A0A212JDN2</accession>
<name>A0A212JDN2_9BACT</name>
<protein>
    <recommendedName>
        <fullName evidence="2">2'-5' RNA ligase</fullName>
    </recommendedName>
</protein>
<sequence>MDRRNSFYVLYPKNDRLKKYLNSIKLICDYNQRTEAHITVRGPYKNKVGDDFVAKWSNIISGEILYISFVENFFPFGQNTVYFRCDDNNALKKVWNKLTYNDFKPHITMYDGKNKRFAIKLYNLIASDFEPFLYEVDKLSYLEPKNPTLLDMFSLKSNFDYTFYKEILDIDIDLEILKKMPEETKLSYIKSILRHLKMEFNTYNYKG</sequence>
<dbReference type="SUPFAM" id="SSF55144">
    <property type="entry name" value="LigT-like"/>
    <property type="match status" value="1"/>
</dbReference>
<dbReference type="EMBL" id="FLUM01000001">
    <property type="protein sequence ID" value="SBV97546.1"/>
    <property type="molecule type" value="Genomic_DNA"/>
</dbReference>
<dbReference type="InterPro" id="IPR009097">
    <property type="entry name" value="Cyclic_Pdiesterase"/>
</dbReference>
<evidence type="ECO:0000313" key="1">
    <source>
        <dbReference type="EMBL" id="SBV97546.1"/>
    </source>
</evidence>
<organism evidence="1">
    <name type="scientific">uncultured Dysgonomonas sp</name>
    <dbReference type="NCBI Taxonomy" id="206096"/>
    <lineage>
        <taxon>Bacteria</taxon>
        <taxon>Pseudomonadati</taxon>
        <taxon>Bacteroidota</taxon>
        <taxon>Bacteroidia</taxon>
        <taxon>Bacteroidales</taxon>
        <taxon>Dysgonomonadaceae</taxon>
        <taxon>Dysgonomonas</taxon>
        <taxon>environmental samples</taxon>
    </lineage>
</organism>
<gene>
    <name evidence="1" type="ORF">KL86DYS1_11939</name>
</gene>